<gene>
    <name evidence="12" type="ordered locus">Bathy18g00530</name>
</gene>
<feature type="domain" description="Aminoacyl-tRNA synthetase class Ia" evidence="10">
    <location>
        <begin position="30"/>
        <end position="112"/>
    </location>
</feature>
<evidence type="ECO:0000256" key="2">
    <source>
        <dbReference type="ARBA" id="ARBA00013164"/>
    </source>
</evidence>
<dbReference type="SUPFAM" id="SSF47323">
    <property type="entry name" value="Anticodon-binding domain of a subclass of class I aminoacyl-tRNA synthetases"/>
    <property type="match status" value="1"/>
</dbReference>
<dbReference type="InterPro" id="IPR013155">
    <property type="entry name" value="M/V/L/I-tRNA-synth_anticd-bd"/>
</dbReference>
<keyword evidence="13" id="KW-1185">Reference proteome</keyword>
<evidence type="ECO:0000256" key="1">
    <source>
        <dbReference type="ARBA" id="ARBA00005594"/>
    </source>
</evidence>
<dbReference type="NCBIfam" id="TIGR00395">
    <property type="entry name" value="leuS_arch"/>
    <property type="match status" value="1"/>
</dbReference>
<dbReference type="Gene3D" id="3.40.50.620">
    <property type="entry name" value="HUPs"/>
    <property type="match status" value="2"/>
</dbReference>
<dbReference type="PANTHER" id="PTHR45794">
    <property type="entry name" value="LEUCYL-TRNA SYNTHETASE"/>
    <property type="match status" value="1"/>
</dbReference>
<evidence type="ECO:0000256" key="4">
    <source>
        <dbReference type="ARBA" id="ARBA00022741"/>
    </source>
</evidence>
<accession>K8ERS1</accession>
<feature type="region of interest" description="Disordered" evidence="9">
    <location>
        <begin position="1080"/>
        <end position="1111"/>
    </location>
</feature>
<dbReference type="EC" id="6.1.1.4" evidence="2"/>
<name>K8ERS1_9CHLO</name>
<reference evidence="12 13" key="1">
    <citation type="submission" date="2011-10" db="EMBL/GenBank/DDBJ databases">
        <authorList>
            <person name="Genoscope - CEA"/>
        </authorList>
    </citation>
    <scope>NUCLEOTIDE SEQUENCE [LARGE SCALE GENOMIC DNA]</scope>
    <source>
        <strain evidence="12 13">RCC 1105</strain>
    </source>
</reference>
<dbReference type="Pfam" id="PF08264">
    <property type="entry name" value="Anticodon_1"/>
    <property type="match status" value="1"/>
</dbReference>
<dbReference type="Proteomes" id="UP000198341">
    <property type="component" value="Chromosome 18"/>
</dbReference>
<dbReference type="Pfam" id="PF00133">
    <property type="entry name" value="tRNA-synt_1"/>
    <property type="match status" value="2"/>
</dbReference>
<feature type="domain" description="Methionyl/Valyl/Leucyl/Isoleucyl-tRNA synthetase anticodon-binding" evidence="11">
    <location>
        <begin position="819"/>
        <end position="940"/>
    </location>
</feature>
<keyword evidence="3" id="KW-0436">Ligase</keyword>
<dbReference type="Gene3D" id="1.10.730.10">
    <property type="entry name" value="Isoleucyl-tRNA Synthetase, Domain 1"/>
    <property type="match status" value="1"/>
</dbReference>
<dbReference type="GO" id="GO:0005524">
    <property type="term" value="F:ATP binding"/>
    <property type="evidence" value="ECO:0007669"/>
    <property type="project" value="UniProtKB-KW"/>
</dbReference>
<evidence type="ECO:0000256" key="8">
    <source>
        <dbReference type="ARBA" id="ARBA00030520"/>
    </source>
</evidence>
<dbReference type="KEGG" id="bpg:Bathy18g00530"/>
<evidence type="ECO:0000256" key="3">
    <source>
        <dbReference type="ARBA" id="ARBA00022598"/>
    </source>
</evidence>
<dbReference type="AlphaFoldDB" id="K8ERS1"/>
<evidence type="ECO:0000259" key="10">
    <source>
        <dbReference type="Pfam" id="PF00133"/>
    </source>
</evidence>
<evidence type="ECO:0000256" key="6">
    <source>
        <dbReference type="ARBA" id="ARBA00022917"/>
    </source>
</evidence>
<evidence type="ECO:0000256" key="9">
    <source>
        <dbReference type="SAM" id="MobiDB-lite"/>
    </source>
</evidence>
<dbReference type="GeneID" id="19010784"/>
<dbReference type="PANTHER" id="PTHR45794:SF1">
    <property type="entry name" value="LEUCINE--TRNA LIGASE, CYTOPLASMIC"/>
    <property type="match status" value="1"/>
</dbReference>
<keyword evidence="4" id="KW-0547">Nucleotide-binding</keyword>
<dbReference type="InterPro" id="IPR009008">
    <property type="entry name" value="Val/Leu/Ile-tRNA-synth_edit"/>
</dbReference>
<keyword evidence="7" id="KW-0030">Aminoacyl-tRNA synthetase</keyword>
<dbReference type="STRING" id="41875.K8ERS1"/>
<dbReference type="OrthoDB" id="10249672at2759"/>
<dbReference type="CDD" id="cd07959">
    <property type="entry name" value="Anticodon_Ia_Leu_AEc"/>
    <property type="match status" value="1"/>
</dbReference>
<dbReference type="FunFam" id="3.90.740.10:FF:000001">
    <property type="entry name" value="Leucine--tRNA ligase, cytoplasmic"/>
    <property type="match status" value="1"/>
</dbReference>
<dbReference type="InterPro" id="IPR002300">
    <property type="entry name" value="aa-tRNA-synth_Ia"/>
</dbReference>
<dbReference type="SUPFAM" id="SSF50677">
    <property type="entry name" value="ValRS/IleRS/LeuRS editing domain"/>
    <property type="match status" value="1"/>
</dbReference>
<dbReference type="EMBL" id="FO082261">
    <property type="protein sequence ID" value="CCO20736.1"/>
    <property type="molecule type" value="Genomic_DNA"/>
</dbReference>
<dbReference type="SUPFAM" id="SSF52374">
    <property type="entry name" value="Nucleotidylyl transferase"/>
    <property type="match status" value="1"/>
</dbReference>
<dbReference type="InterPro" id="IPR014729">
    <property type="entry name" value="Rossmann-like_a/b/a_fold"/>
</dbReference>
<evidence type="ECO:0000259" key="11">
    <source>
        <dbReference type="Pfam" id="PF08264"/>
    </source>
</evidence>
<protein>
    <recommendedName>
        <fullName evidence="2">leucine--tRNA ligase</fullName>
        <ecNumber evidence="2">6.1.1.4</ecNumber>
    </recommendedName>
    <alternativeName>
        <fullName evidence="8">Leucyl-tRNA synthetase</fullName>
    </alternativeName>
</protein>
<feature type="domain" description="Aminoacyl-tRNA synthetase class Ia" evidence="10">
    <location>
        <begin position="193"/>
        <end position="772"/>
    </location>
</feature>
<keyword evidence="5" id="KW-0067">ATP-binding</keyword>
<evidence type="ECO:0000313" key="13">
    <source>
        <dbReference type="Proteomes" id="UP000198341"/>
    </source>
</evidence>
<evidence type="ECO:0000313" key="12">
    <source>
        <dbReference type="EMBL" id="CCO20736.1"/>
    </source>
</evidence>
<dbReference type="RefSeq" id="XP_007508245.1">
    <property type="nucleotide sequence ID" value="XM_007508183.1"/>
</dbReference>
<dbReference type="GO" id="GO:0006429">
    <property type="term" value="P:leucyl-tRNA aminoacylation"/>
    <property type="evidence" value="ECO:0007669"/>
    <property type="project" value="InterPro"/>
</dbReference>
<feature type="compositionally biased region" description="Basic and acidic residues" evidence="9">
    <location>
        <begin position="1082"/>
        <end position="1099"/>
    </location>
</feature>
<dbReference type="GO" id="GO:0002161">
    <property type="term" value="F:aminoacyl-tRNA deacylase activity"/>
    <property type="evidence" value="ECO:0007669"/>
    <property type="project" value="InterPro"/>
</dbReference>
<proteinExistence type="inferred from homology"/>
<dbReference type="InterPro" id="IPR004493">
    <property type="entry name" value="Leu-tRNA-synth_Ia_arc/euk"/>
</dbReference>
<dbReference type="GO" id="GO:0004823">
    <property type="term" value="F:leucine-tRNA ligase activity"/>
    <property type="evidence" value="ECO:0007669"/>
    <property type="project" value="UniProtKB-EC"/>
</dbReference>
<dbReference type="InterPro" id="IPR009080">
    <property type="entry name" value="tRNAsynth_Ia_anticodon-bd"/>
</dbReference>
<dbReference type="eggNOG" id="KOG0437">
    <property type="taxonomic scope" value="Eukaryota"/>
</dbReference>
<keyword evidence="6" id="KW-0648">Protein biosynthesis</keyword>
<dbReference type="Gene3D" id="3.90.740.10">
    <property type="entry name" value="Valyl/Leucyl/Isoleucyl-tRNA synthetase, editing domain"/>
    <property type="match status" value="1"/>
</dbReference>
<comment type="similarity">
    <text evidence="1">Belongs to the class-I aminoacyl-tRNA synthetase family.</text>
</comment>
<organism evidence="12 13">
    <name type="scientific">Bathycoccus prasinos</name>
    <dbReference type="NCBI Taxonomy" id="41875"/>
    <lineage>
        <taxon>Eukaryota</taxon>
        <taxon>Viridiplantae</taxon>
        <taxon>Chlorophyta</taxon>
        <taxon>Mamiellophyceae</taxon>
        <taxon>Mamiellales</taxon>
        <taxon>Bathycoccaceae</taxon>
        <taxon>Bathycoccus</taxon>
    </lineage>
</organism>
<evidence type="ECO:0000256" key="7">
    <source>
        <dbReference type="ARBA" id="ARBA00023146"/>
    </source>
</evidence>
<sequence>MEGEEQEQQQTQQRSTARRDQLTYYQTLAQKQWQESKVFEVNAATKEDEKTIKFFGNFPYPYMNGLLHLGHAFSLSKLEFASAYHRLKGENVLFPFGFHCTGMPIKACADKIEKEIKTYGNPPIFPSMETADAEAVEAEKKKEEKEFKDPTKFAAKKSKAAAKTGKQATQWGIMQASGIADEEIPSFADSMHWLEYFPPLAKRDVALLGCQVDWRRSFITTDVNPFYDSFVRWQFNTLKKLGKIVKAKRYAVYSPIDKQPCADHDRASGEGVGPQEYLLIKMHVLEENFETLECLKPLKGKEVFLAAATLRPETMYGQTNCWILPEGEYGAYELKSKEVFVMAERAALNLSYQEQFEEEGKPKLLCTMKGSELMGCSVKAPNAVLEKIYVLPMLTISMTKGTGVVTSVPSDSPDDFMALSDLKSKEALRAKFNVKDEWVVPFEVIPIINIPGYGDASAPAVCEELKIKSQNDRQKLDEAKHRTYLKGFTDGVMIVGEYKGKPVKEVKPIIKQEMVEANTGLIYSEPEKMVMSRSGGECVVALTDQWYLEYGEENWKDVTEKCLNQMNTYHEESKKNFEHTLGWLRQWACSRSFGLGTKVPWDDQFLIESLSDSTIYMAYYTVAHLFQGDYDMYGKKFGSVEPSKLTDAVWDCIFLGAEKPSESEFPRDVLDKAIAEFNYWYPFDLRVSGKDLIQNHLTFSMYSHTAIWPEGQENRWPRAFRCNGHLLLNGDKMSKSTGNFKTLGQAIEEFGADAVRFALADAGDTVEDANFSDETANAAILRLTKECDWMESMMNESSDERKKLRIKGDDDKSGDDFADRAFENSINFAIEETQKYYENMMFREALRTGFYNLQAARDEYRQAVGEKEMRLDLIEFFVEVQTLLLAPVCPHTCEHVWKNVLKKKSKHVVNAGFPSKSKDVDVALMKANAHVNKEISNWRKMIAKVQAPPKKGKATVKTTVTDMKIYVAKEFIGWRSQCLQIMKEKHSRSKLDSKEVMDALKNATELLQEVADGNFKGAIKVMMPFIKFKMDEVNALAEDGASALENTTVFDEFRVFEETSDYVCKSLGLNSVKVFYTTTTSGDKDDDSKDDEKVKKAKSESTPGAPSVAFGTLEEALENM</sequence>
<evidence type="ECO:0000256" key="5">
    <source>
        <dbReference type="ARBA" id="ARBA00022840"/>
    </source>
</evidence>